<reference evidence="1 2" key="1">
    <citation type="journal article" date="2021" name="Sci. Rep.">
        <title>The distribution of antibiotic resistance genes in chicken gut microbiota commensals.</title>
        <authorList>
            <person name="Juricova H."/>
            <person name="Matiasovicova J."/>
            <person name="Kubasova T."/>
            <person name="Cejkova D."/>
            <person name="Rychlik I."/>
        </authorList>
    </citation>
    <scope>NUCLEOTIDE SEQUENCE [LARGE SCALE GENOMIC DNA]</scope>
    <source>
        <strain evidence="1 2">An819</strain>
    </source>
</reference>
<dbReference type="AlphaFoldDB" id="A0A939B5Q2"/>
<organism evidence="1 2">
    <name type="scientific">Marseilla massiliensis</name>
    <dbReference type="NCBI Taxonomy" id="1841864"/>
    <lineage>
        <taxon>Bacteria</taxon>
        <taxon>Pseudomonadati</taxon>
        <taxon>Bacteroidota</taxon>
        <taxon>Bacteroidia</taxon>
        <taxon>Bacteroidales</taxon>
        <taxon>Prevotellaceae</taxon>
        <taxon>Marseilla</taxon>
    </lineage>
</organism>
<dbReference type="RefSeq" id="WP_205110657.1">
    <property type="nucleotide sequence ID" value="NZ_JACJJL010000019.1"/>
</dbReference>
<comment type="caution">
    <text evidence="1">The sequence shown here is derived from an EMBL/GenBank/DDBJ whole genome shotgun (WGS) entry which is preliminary data.</text>
</comment>
<evidence type="ECO:0000313" key="1">
    <source>
        <dbReference type="EMBL" id="MBM6662322.1"/>
    </source>
</evidence>
<sequence>MGIKQGVYRKLGELGELRGLGGLGELGELGELGGLGELGELRDSHHTKQQAGHPVVGWPAGCYE</sequence>
<gene>
    <name evidence="1" type="ORF">H6B30_11270</name>
</gene>
<evidence type="ECO:0000313" key="2">
    <source>
        <dbReference type="Proteomes" id="UP000764045"/>
    </source>
</evidence>
<proteinExistence type="predicted"/>
<accession>A0A939B5Q2</accession>
<dbReference type="EMBL" id="JACJJL010000019">
    <property type="protein sequence ID" value="MBM6662322.1"/>
    <property type="molecule type" value="Genomic_DNA"/>
</dbReference>
<keyword evidence="2" id="KW-1185">Reference proteome</keyword>
<protein>
    <submittedName>
        <fullName evidence="1">Uncharacterized protein</fullName>
    </submittedName>
</protein>
<dbReference type="Proteomes" id="UP000764045">
    <property type="component" value="Unassembled WGS sequence"/>
</dbReference>
<name>A0A939B5Q2_9BACT</name>